<evidence type="ECO:0000313" key="16">
    <source>
        <dbReference type="Proteomes" id="UP001159641"/>
    </source>
</evidence>
<evidence type="ECO:0000259" key="14">
    <source>
        <dbReference type="PROSITE" id="PS51285"/>
    </source>
</evidence>
<feature type="compositionally biased region" description="Basic and acidic residues" evidence="12">
    <location>
        <begin position="475"/>
        <end position="485"/>
    </location>
</feature>
<dbReference type="PROSITE" id="PS50011">
    <property type="entry name" value="PROTEIN_KINASE_DOM"/>
    <property type="match status" value="1"/>
</dbReference>
<evidence type="ECO:0000256" key="12">
    <source>
        <dbReference type="SAM" id="MobiDB-lite"/>
    </source>
</evidence>
<dbReference type="GO" id="GO:0004674">
    <property type="term" value="F:protein serine/threonine kinase activity"/>
    <property type="evidence" value="ECO:0007669"/>
    <property type="project" value="UniProtKB-KW"/>
</dbReference>
<keyword evidence="4" id="KW-0723">Serine/threonine-protein kinase</keyword>
<dbReference type="AlphaFoldDB" id="A0AB34H7S5"/>
<protein>
    <recommendedName>
        <fullName evidence="3">Serine/threonine-protein kinase greatwall</fullName>
        <ecNumber evidence="2">2.7.11.1</ecNumber>
    </recommendedName>
    <alternativeName>
        <fullName evidence="9">Microtubule-associated serine/threonine-protein kinase-like</fullName>
    </alternativeName>
</protein>
<dbReference type="InterPro" id="IPR000719">
    <property type="entry name" value="Prot_kinase_dom"/>
</dbReference>
<comment type="catalytic activity">
    <reaction evidence="10">
        <text>L-threonyl-[protein] + ATP = O-phospho-L-threonyl-[protein] + ADP + H(+)</text>
        <dbReference type="Rhea" id="RHEA:46608"/>
        <dbReference type="Rhea" id="RHEA-COMP:11060"/>
        <dbReference type="Rhea" id="RHEA-COMP:11605"/>
        <dbReference type="ChEBI" id="CHEBI:15378"/>
        <dbReference type="ChEBI" id="CHEBI:30013"/>
        <dbReference type="ChEBI" id="CHEBI:30616"/>
        <dbReference type="ChEBI" id="CHEBI:61977"/>
        <dbReference type="ChEBI" id="CHEBI:456216"/>
        <dbReference type="EC" id="2.7.11.1"/>
    </reaction>
</comment>
<name>A0AB34H7S5_ESCRO</name>
<evidence type="ECO:0000259" key="13">
    <source>
        <dbReference type="PROSITE" id="PS50011"/>
    </source>
</evidence>
<feature type="domain" description="AGC-kinase C-terminal" evidence="14">
    <location>
        <begin position="713"/>
        <end position="756"/>
    </location>
</feature>
<proteinExistence type="inferred from homology"/>
<dbReference type="FunFam" id="3.30.200.20:FF:000277">
    <property type="entry name" value="serine/threonine-protein kinase greatwall isoform X1"/>
    <property type="match status" value="1"/>
</dbReference>
<keyword evidence="5" id="KW-0808">Transferase</keyword>
<dbReference type="GO" id="GO:0005524">
    <property type="term" value="F:ATP binding"/>
    <property type="evidence" value="ECO:0007669"/>
    <property type="project" value="UniProtKB-KW"/>
</dbReference>
<dbReference type="InterPro" id="IPR011009">
    <property type="entry name" value="Kinase-like_dom_sf"/>
</dbReference>
<evidence type="ECO:0000256" key="9">
    <source>
        <dbReference type="ARBA" id="ARBA00033099"/>
    </source>
</evidence>
<evidence type="ECO:0000256" key="2">
    <source>
        <dbReference type="ARBA" id="ARBA00012513"/>
    </source>
</evidence>
<dbReference type="SUPFAM" id="SSF56112">
    <property type="entry name" value="Protein kinase-like (PK-like)"/>
    <property type="match status" value="1"/>
</dbReference>
<organism evidence="15 16">
    <name type="scientific">Eschrichtius robustus</name>
    <name type="common">California gray whale</name>
    <name type="synonym">Eschrichtius gibbosus</name>
    <dbReference type="NCBI Taxonomy" id="9764"/>
    <lineage>
        <taxon>Eukaryota</taxon>
        <taxon>Metazoa</taxon>
        <taxon>Chordata</taxon>
        <taxon>Craniata</taxon>
        <taxon>Vertebrata</taxon>
        <taxon>Euteleostomi</taxon>
        <taxon>Mammalia</taxon>
        <taxon>Eutheria</taxon>
        <taxon>Laurasiatheria</taxon>
        <taxon>Artiodactyla</taxon>
        <taxon>Whippomorpha</taxon>
        <taxon>Cetacea</taxon>
        <taxon>Mysticeti</taxon>
        <taxon>Eschrichtiidae</taxon>
        <taxon>Eschrichtius</taxon>
    </lineage>
</organism>
<comment type="similarity">
    <text evidence="1">Belongs to the protein kinase superfamily. AGC Ser/Thr protein kinase family.</text>
</comment>
<dbReference type="FunFam" id="1.10.510.10:FF:000484">
    <property type="entry name" value="Serine/threonine-protein kinase greatwall, putative"/>
    <property type="match status" value="1"/>
</dbReference>
<evidence type="ECO:0000256" key="7">
    <source>
        <dbReference type="ARBA" id="ARBA00022777"/>
    </source>
</evidence>
<dbReference type="Pfam" id="PF00069">
    <property type="entry name" value="Pkinase"/>
    <property type="match status" value="1"/>
</dbReference>
<dbReference type="EMBL" id="JAIQCJ010001564">
    <property type="protein sequence ID" value="KAJ8788846.1"/>
    <property type="molecule type" value="Genomic_DNA"/>
</dbReference>
<accession>A0AB34H7S5</accession>
<reference evidence="15 16" key="1">
    <citation type="submission" date="2022-11" db="EMBL/GenBank/DDBJ databases">
        <title>Whole genome sequence of Eschrichtius robustus ER-17-0199.</title>
        <authorList>
            <person name="Bruniche-Olsen A."/>
            <person name="Black A.N."/>
            <person name="Fields C.J."/>
            <person name="Walden K."/>
            <person name="Dewoody J.A."/>
        </authorList>
    </citation>
    <scope>NUCLEOTIDE SEQUENCE [LARGE SCALE GENOMIC DNA]</scope>
    <source>
        <strain evidence="15">ER-17-0199</strain>
        <tissue evidence="15">Blubber</tissue>
    </source>
</reference>
<keyword evidence="7" id="KW-0418">Kinase</keyword>
<evidence type="ECO:0000313" key="15">
    <source>
        <dbReference type="EMBL" id="KAJ8788846.1"/>
    </source>
</evidence>
<dbReference type="PANTHER" id="PTHR24356:SF1">
    <property type="entry name" value="SERINE_THREONINE-PROTEIN KINASE GREATWALL"/>
    <property type="match status" value="1"/>
</dbReference>
<keyword evidence="8" id="KW-0067">ATP-binding</keyword>
<feature type="region of interest" description="Disordered" evidence="12">
    <location>
        <begin position="475"/>
        <end position="545"/>
    </location>
</feature>
<evidence type="ECO:0000256" key="4">
    <source>
        <dbReference type="ARBA" id="ARBA00022527"/>
    </source>
</evidence>
<keyword evidence="16" id="KW-1185">Reference proteome</keyword>
<feature type="region of interest" description="Disordered" evidence="12">
    <location>
        <begin position="1"/>
        <end position="27"/>
    </location>
</feature>
<dbReference type="InterPro" id="IPR050236">
    <property type="entry name" value="Ser_Thr_kinase_AGC"/>
</dbReference>
<evidence type="ECO:0000256" key="8">
    <source>
        <dbReference type="ARBA" id="ARBA00022840"/>
    </source>
</evidence>
<dbReference type="Gene3D" id="1.10.510.10">
    <property type="entry name" value="Transferase(Phosphotransferase) domain 1"/>
    <property type="match status" value="2"/>
</dbReference>
<dbReference type="GO" id="GO:0035556">
    <property type="term" value="P:intracellular signal transduction"/>
    <property type="evidence" value="ECO:0007669"/>
    <property type="project" value="TreeGrafter"/>
</dbReference>
<dbReference type="Gene3D" id="3.30.200.20">
    <property type="entry name" value="Phosphorylase Kinase, domain 1"/>
    <property type="match status" value="2"/>
</dbReference>
<feature type="compositionally biased region" description="Basic and acidic residues" evidence="12">
    <location>
        <begin position="504"/>
        <end position="514"/>
    </location>
</feature>
<feature type="region of interest" description="Disordered" evidence="12">
    <location>
        <begin position="624"/>
        <end position="648"/>
    </location>
</feature>
<keyword evidence="6" id="KW-0547">Nucleotide-binding</keyword>
<dbReference type="GO" id="GO:0005634">
    <property type="term" value="C:nucleus"/>
    <property type="evidence" value="ECO:0007669"/>
    <property type="project" value="TreeGrafter"/>
</dbReference>
<sequence>METTAGGEMESGGGTPTGEFVNRIPVPRPPSIEEFTIVKPISRGAFGKVYLGQKGNRLYAVKVVKKADMINKNMTHQVQAERDALALSKSPFIVHLYYSLQSANNVYLVMEYLIGGDVKSLLHIYGYFDEEMAVKYISEVALALDYLHRHEIIHRDLKPDNMLISNEGHIKLTDFGLSKVTLNRGLETIASHPGMPVKCLTSHLLQSRKRLATSSTSSQSHTFMSSVESECHSSPRWEKDCQESDNAVGSTMMSCNTVEKPLCTKSTNAMETKSFNKRDLELAVSPIHNSSADPATGNSCGNLAEKCSSGEVSWEARELDVNNIHLAADTSQSGYHQSHQCAVDSSGVTEEHLGKRSCKRSFELVDSSPCQEIIQNKKNCIEYKSSNEMRDGYANQRTGLTAEVQDLKLSVYRDQQNDGANKENMGNSFIDKQQTPEKSPVPMIAKNLMCELDDDCDKSSKKDYLSSSFLCSDDDRTPKSIRMDSDSSFPGISIMESPLGRQSLDPDKSIKESSLEESNIEDLLPASPSCQEGTLPRGDESPAVQDSNRKMLAPSLEALKTLTSKRNAVAFRSFNSHINASNSSEPSKMSITSLDVMDISCACSGSYPMAITPTQKERSYVPYQTPNQVKSGTPYRTPKSVRRGAAPVDDGRILGTPDYLAPELLLGRAHDIPWPEGEEKLSDNAQSAVEILLTIDDTKRAGMKELKHHPLFSDVDWENLQHQTMPFIPQPDNETDTSYFEARNNAQHLTVSGFSL</sequence>
<comment type="caution">
    <text evidence="15">The sequence shown here is derived from an EMBL/GenBank/DDBJ whole genome shotgun (WGS) entry which is preliminary data.</text>
</comment>
<feature type="region of interest" description="Disordered" evidence="12">
    <location>
        <begin position="417"/>
        <end position="439"/>
    </location>
</feature>
<evidence type="ECO:0000256" key="10">
    <source>
        <dbReference type="ARBA" id="ARBA00047899"/>
    </source>
</evidence>
<evidence type="ECO:0000256" key="1">
    <source>
        <dbReference type="ARBA" id="ARBA00009903"/>
    </source>
</evidence>
<dbReference type="Proteomes" id="UP001159641">
    <property type="component" value="Unassembled WGS sequence"/>
</dbReference>
<comment type="catalytic activity">
    <reaction evidence="11">
        <text>L-seryl-[protein] + ATP = O-phospho-L-seryl-[protein] + ADP + H(+)</text>
        <dbReference type="Rhea" id="RHEA:17989"/>
        <dbReference type="Rhea" id="RHEA-COMP:9863"/>
        <dbReference type="Rhea" id="RHEA-COMP:11604"/>
        <dbReference type="ChEBI" id="CHEBI:15378"/>
        <dbReference type="ChEBI" id="CHEBI:29999"/>
        <dbReference type="ChEBI" id="CHEBI:30616"/>
        <dbReference type="ChEBI" id="CHEBI:83421"/>
        <dbReference type="ChEBI" id="CHEBI:456216"/>
        <dbReference type="EC" id="2.7.11.1"/>
    </reaction>
</comment>
<feature type="domain" description="Protein kinase" evidence="13">
    <location>
        <begin position="35"/>
        <end position="430"/>
    </location>
</feature>
<dbReference type="PANTHER" id="PTHR24356">
    <property type="entry name" value="SERINE/THREONINE-PROTEIN KINASE"/>
    <property type="match status" value="1"/>
</dbReference>
<evidence type="ECO:0000256" key="6">
    <source>
        <dbReference type="ARBA" id="ARBA00022741"/>
    </source>
</evidence>
<feature type="compositionally biased region" description="Polar residues" evidence="12">
    <location>
        <begin position="417"/>
        <end position="437"/>
    </location>
</feature>
<dbReference type="SMART" id="SM00220">
    <property type="entry name" value="S_TKc"/>
    <property type="match status" value="1"/>
</dbReference>
<evidence type="ECO:0000256" key="3">
    <source>
        <dbReference type="ARBA" id="ARBA00022148"/>
    </source>
</evidence>
<dbReference type="PROSITE" id="PS51285">
    <property type="entry name" value="AGC_KINASE_CTER"/>
    <property type="match status" value="1"/>
</dbReference>
<evidence type="ECO:0000256" key="5">
    <source>
        <dbReference type="ARBA" id="ARBA00022679"/>
    </source>
</evidence>
<dbReference type="InterPro" id="IPR000961">
    <property type="entry name" value="AGC-kinase_C"/>
</dbReference>
<evidence type="ECO:0000256" key="11">
    <source>
        <dbReference type="ARBA" id="ARBA00048679"/>
    </source>
</evidence>
<dbReference type="InterPro" id="IPR008271">
    <property type="entry name" value="Ser/Thr_kinase_AS"/>
</dbReference>
<dbReference type="PROSITE" id="PS00108">
    <property type="entry name" value="PROTEIN_KINASE_ST"/>
    <property type="match status" value="1"/>
</dbReference>
<dbReference type="EC" id="2.7.11.1" evidence="2"/>
<gene>
    <name evidence="15" type="ORF">J1605_005142</name>
</gene>